<dbReference type="AlphaFoldDB" id="A0A668S0P8"/>
<name>A0A668S0P8_OREAU</name>
<protein>
    <submittedName>
        <fullName evidence="1">Uncharacterized protein</fullName>
    </submittedName>
</protein>
<reference evidence="1" key="2">
    <citation type="submission" date="2025-09" db="UniProtKB">
        <authorList>
            <consortium name="Ensembl"/>
        </authorList>
    </citation>
    <scope>IDENTIFICATION</scope>
</reference>
<proteinExistence type="predicted"/>
<organism evidence="1 2">
    <name type="scientific">Oreochromis aureus</name>
    <name type="common">Israeli tilapia</name>
    <name type="synonym">Chromis aureus</name>
    <dbReference type="NCBI Taxonomy" id="47969"/>
    <lineage>
        <taxon>Eukaryota</taxon>
        <taxon>Metazoa</taxon>
        <taxon>Chordata</taxon>
        <taxon>Craniata</taxon>
        <taxon>Vertebrata</taxon>
        <taxon>Euteleostomi</taxon>
        <taxon>Actinopterygii</taxon>
        <taxon>Neopterygii</taxon>
        <taxon>Teleostei</taxon>
        <taxon>Neoteleostei</taxon>
        <taxon>Acanthomorphata</taxon>
        <taxon>Ovalentaria</taxon>
        <taxon>Cichlomorphae</taxon>
        <taxon>Cichliformes</taxon>
        <taxon>Cichlidae</taxon>
        <taxon>African cichlids</taxon>
        <taxon>Pseudocrenilabrinae</taxon>
        <taxon>Oreochromini</taxon>
        <taxon>Oreochromis</taxon>
    </lineage>
</organism>
<accession>A0A668S0P8</accession>
<dbReference type="Proteomes" id="UP000472276">
    <property type="component" value="Unassembled WGS sequence"/>
</dbReference>
<keyword evidence="2" id="KW-1185">Reference proteome</keyword>
<sequence length="58" mass="6588">SMVYPTSPPMMAVIGFKLPFSGCCSPIETDRCATFRRRWCRMMNESTGKTDLSWSCLC</sequence>
<dbReference type="Ensembl" id="ENSOABT00000005359.2">
    <property type="protein sequence ID" value="ENSOABP00000005174.2"/>
    <property type="gene ID" value="ENSOABG00000002910.2"/>
</dbReference>
<dbReference type="OMA" id="MMNESTG"/>
<evidence type="ECO:0000313" key="1">
    <source>
        <dbReference type="Ensembl" id="ENSOABP00000005174.2"/>
    </source>
</evidence>
<reference evidence="1" key="1">
    <citation type="submission" date="2025-08" db="UniProtKB">
        <authorList>
            <consortium name="Ensembl"/>
        </authorList>
    </citation>
    <scope>IDENTIFICATION</scope>
</reference>
<evidence type="ECO:0000313" key="2">
    <source>
        <dbReference type="Proteomes" id="UP000472276"/>
    </source>
</evidence>